<organism evidence="1 2">
    <name type="scientific">Ralstonia solanacearum (strain Po82)</name>
    <dbReference type="NCBI Taxonomy" id="1031711"/>
    <lineage>
        <taxon>Bacteria</taxon>
        <taxon>Pseudomonadati</taxon>
        <taxon>Pseudomonadota</taxon>
        <taxon>Betaproteobacteria</taxon>
        <taxon>Burkholderiales</taxon>
        <taxon>Burkholderiaceae</taxon>
        <taxon>Ralstonia</taxon>
        <taxon>Ralstonia solanacearum species complex</taxon>
    </lineage>
</organism>
<gene>
    <name evidence="1" type="ordered locus">RSPO_c02782</name>
</gene>
<protein>
    <submittedName>
        <fullName evidence="1">ATP dependent DNA ligase</fullName>
    </submittedName>
</protein>
<dbReference type="EMBL" id="CP002819">
    <property type="protein sequence ID" value="AEG70074.1"/>
    <property type="molecule type" value="Genomic_DNA"/>
</dbReference>
<dbReference type="HOGENOM" id="CLU_1794883_0_0_4"/>
<name>F6G541_RALS8</name>
<dbReference type="Proteomes" id="UP000007953">
    <property type="component" value="Chromosome"/>
</dbReference>
<evidence type="ECO:0000313" key="2">
    <source>
        <dbReference type="Proteomes" id="UP000007953"/>
    </source>
</evidence>
<proteinExistence type="predicted"/>
<dbReference type="AlphaFoldDB" id="F6G541"/>
<dbReference type="PATRIC" id="fig|1031711.3.peg.2720"/>
<dbReference type="KEGG" id="rsn:RSPO_c02782"/>
<evidence type="ECO:0000313" key="1">
    <source>
        <dbReference type="EMBL" id="AEG70074.1"/>
    </source>
</evidence>
<dbReference type="GO" id="GO:0016874">
    <property type="term" value="F:ligase activity"/>
    <property type="evidence" value="ECO:0007669"/>
    <property type="project" value="UniProtKB-KW"/>
</dbReference>
<accession>F6G541</accession>
<sequence length="144" mass="15763">MVAARAGSGRRRARKAPADWISSEDIHCREAHVAPVRHKPGMLPRRADGCVAPRHRPAHASGMPLALPPGIFPPSFRRPALLREIWRGAIARRPRTGGVAPGHAQWNLCTLPDRLATLKAAPWADYPGTRQSVTADMRRRIGLG</sequence>
<keyword evidence="1" id="KW-0436">Ligase</keyword>
<reference evidence="1 2" key="1">
    <citation type="journal article" date="2011" name="J. Bacteriol.">
        <title>Complete genome sequence of the plant pathogen Ralstonia solanacearum strain Po82.</title>
        <authorList>
            <person name="Xu J."/>
            <person name="Zheng H.J."/>
            <person name="Liu L."/>
            <person name="Pan Z.C."/>
            <person name="Prior P."/>
            <person name="Tang B."/>
            <person name="Xu J.S."/>
            <person name="Zhang H."/>
            <person name="Tian Q."/>
            <person name="Zhang L.Q."/>
            <person name="Feng J."/>
        </authorList>
    </citation>
    <scope>NUCLEOTIDE SEQUENCE [LARGE SCALE GENOMIC DNA]</scope>
    <source>
        <strain evidence="1 2">Po82</strain>
    </source>
</reference>